<name>A0A327JG12_9BRAD</name>
<dbReference type="Proteomes" id="UP000248863">
    <property type="component" value="Unassembled WGS sequence"/>
</dbReference>
<dbReference type="EMBL" id="NPEU01001082">
    <property type="protein sequence ID" value="RAI25269.1"/>
    <property type="molecule type" value="Genomic_DNA"/>
</dbReference>
<accession>A0A327JG12</accession>
<dbReference type="AlphaFoldDB" id="A0A327JG12"/>
<proteinExistence type="predicted"/>
<sequence>YVDYPFGQEPLGIIKTLAAKEGFDLQLFPYPLPGNDQASAWTQMRRFNPDWIISWSLSNMHVIASREMKRNGIPIEKYIAVN</sequence>
<feature type="non-terminal residue" evidence="1">
    <location>
        <position position="1"/>
    </location>
</feature>
<feature type="non-terminal residue" evidence="1">
    <location>
        <position position="82"/>
    </location>
</feature>
<evidence type="ECO:0000313" key="2">
    <source>
        <dbReference type="Proteomes" id="UP000248863"/>
    </source>
</evidence>
<dbReference type="OrthoDB" id="8184122at2"/>
<comment type="caution">
    <text evidence="1">The sequence shown here is derived from an EMBL/GenBank/DDBJ whole genome shotgun (WGS) entry which is preliminary data.</text>
</comment>
<dbReference type="InterPro" id="IPR028082">
    <property type="entry name" value="Peripla_BP_I"/>
</dbReference>
<evidence type="ECO:0000313" key="1">
    <source>
        <dbReference type="EMBL" id="RAI25269.1"/>
    </source>
</evidence>
<protein>
    <submittedName>
        <fullName evidence="1">Branched-chain amino acid ABC transporter substrate-binding protein</fullName>
    </submittedName>
</protein>
<keyword evidence="2" id="KW-1185">Reference proteome</keyword>
<dbReference type="SUPFAM" id="SSF53822">
    <property type="entry name" value="Periplasmic binding protein-like I"/>
    <property type="match status" value="1"/>
</dbReference>
<reference evidence="1 2" key="1">
    <citation type="submission" date="2017-07" db="EMBL/GenBank/DDBJ databases">
        <title>Draft Genome Sequences of Select Purple Nonsulfur Bacteria.</title>
        <authorList>
            <person name="Lasarre B."/>
            <person name="Mckinlay J.B."/>
        </authorList>
    </citation>
    <scope>NUCLEOTIDE SEQUENCE [LARGE SCALE GENOMIC DNA]</scope>
    <source>
        <strain evidence="1 2">DSM 11907</strain>
    </source>
</reference>
<gene>
    <name evidence="1" type="ORF">CH338_31405</name>
</gene>
<dbReference type="Gene3D" id="3.40.50.2300">
    <property type="match status" value="1"/>
</dbReference>
<organism evidence="1 2">
    <name type="scientific">Rhodoplanes elegans</name>
    <dbReference type="NCBI Taxonomy" id="29408"/>
    <lineage>
        <taxon>Bacteria</taxon>
        <taxon>Pseudomonadati</taxon>
        <taxon>Pseudomonadota</taxon>
        <taxon>Alphaproteobacteria</taxon>
        <taxon>Hyphomicrobiales</taxon>
        <taxon>Nitrobacteraceae</taxon>
        <taxon>Rhodoplanes</taxon>
    </lineage>
</organism>